<organism evidence="2 3">
    <name type="scientific">Rhizoctonia solani AG-3 Rhs1AP</name>
    <dbReference type="NCBI Taxonomy" id="1086054"/>
    <lineage>
        <taxon>Eukaryota</taxon>
        <taxon>Fungi</taxon>
        <taxon>Dikarya</taxon>
        <taxon>Basidiomycota</taxon>
        <taxon>Agaricomycotina</taxon>
        <taxon>Agaricomycetes</taxon>
        <taxon>Cantharellales</taxon>
        <taxon>Ceratobasidiaceae</taxon>
        <taxon>Rhizoctonia</taxon>
    </lineage>
</organism>
<comment type="caution">
    <text evidence="2">The sequence shown here is derived from an EMBL/GenBank/DDBJ whole genome shotgun (WGS) entry which is preliminary data.</text>
</comment>
<gene>
    <name evidence="2" type="ORF">RSOL_085950</name>
</gene>
<proteinExistence type="predicted"/>
<evidence type="ECO:0000313" key="2">
    <source>
        <dbReference type="EMBL" id="EUC55043.1"/>
    </source>
</evidence>
<dbReference type="Proteomes" id="UP000030108">
    <property type="component" value="Unassembled WGS sequence"/>
</dbReference>
<reference evidence="3" key="1">
    <citation type="journal article" date="2014" name="Genome Announc.">
        <title>Draft genome sequence of the plant-pathogenic soil fungus Rhizoctonia solani anastomosis group 3 strain Rhs1AP.</title>
        <authorList>
            <person name="Cubeta M.A."/>
            <person name="Thomas E."/>
            <person name="Dean R.A."/>
            <person name="Jabaji S."/>
            <person name="Neate S.M."/>
            <person name="Tavantzis S."/>
            <person name="Toda T."/>
            <person name="Vilgalys R."/>
            <person name="Bharathan N."/>
            <person name="Fedorova-Abrams N."/>
            <person name="Pakala S.B."/>
            <person name="Pakala S.M."/>
            <person name="Zafar N."/>
            <person name="Joardar V."/>
            <person name="Losada L."/>
            <person name="Nierman W.C."/>
        </authorList>
    </citation>
    <scope>NUCLEOTIDE SEQUENCE [LARGE SCALE GENOMIC DNA]</scope>
    <source>
        <strain evidence="3">AG-3</strain>
    </source>
</reference>
<protein>
    <submittedName>
        <fullName evidence="2">Uncharacterized protein</fullName>
    </submittedName>
</protein>
<feature type="compositionally biased region" description="Acidic residues" evidence="1">
    <location>
        <begin position="10"/>
        <end position="26"/>
    </location>
</feature>
<dbReference type="AlphaFoldDB" id="X8IY79"/>
<evidence type="ECO:0000313" key="3">
    <source>
        <dbReference type="Proteomes" id="UP000030108"/>
    </source>
</evidence>
<dbReference type="EMBL" id="JATN01000322">
    <property type="protein sequence ID" value="EUC55043.1"/>
    <property type="molecule type" value="Genomic_DNA"/>
</dbReference>
<feature type="non-terminal residue" evidence="2">
    <location>
        <position position="87"/>
    </location>
</feature>
<feature type="region of interest" description="Disordered" evidence="1">
    <location>
        <begin position="1"/>
        <end position="46"/>
    </location>
</feature>
<accession>X8IY79</accession>
<name>X8IY79_9AGAM</name>
<feature type="region of interest" description="Disordered" evidence="1">
    <location>
        <begin position="64"/>
        <end position="87"/>
    </location>
</feature>
<evidence type="ECO:0000256" key="1">
    <source>
        <dbReference type="SAM" id="MobiDB-lite"/>
    </source>
</evidence>
<sequence length="87" mass="9606">MMEVKTTPISDEDNESTSNDEFDVAEPSEKAMANDTSASRKSVPLQRVTAPKLPIMTEELQHLTHLPGKASSTSIPLPISREENQRI</sequence>